<dbReference type="eggNOG" id="COG4775">
    <property type="taxonomic scope" value="Bacteria"/>
</dbReference>
<keyword evidence="6" id="KW-1185">Reference proteome</keyword>
<dbReference type="EMBL" id="JRLX01000019">
    <property type="protein sequence ID" value="KGO85628.1"/>
    <property type="molecule type" value="Genomic_DNA"/>
</dbReference>
<feature type="chain" id="PRO_5001990806" evidence="3">
    <location>
        <begin position="35"/>
        <end position="1239"/>
    </location>
</feature>
<dbReference type="STRING" id="1121895.GCA_000378485_02503"/>
<dbReference type="OrthoDB" id="333971at2"/>
<feature type="domain" description="Calcineurin-like phosphoesterase" evidence="4">
    <location>
        <begin position="56"/>
        <end position="313"/>
    </location>
</feature>
<dbReference type="InterPro" id="IPR029052">
    <property type="entry name" value="Metallo-depent_PP-like"/>
</dbReference>
<keyword evidence="2" id="KW-0378">Hydrolase</keyword>
<comment type="caution">
    <text evidence="5">The sequence shown here is derived from an EMBL/GenBank/DDBJ whole genome shotgun (WGS) entry which is preliminary data.</text>
</comment>
<gene>
    <name evidence="5" type="ORF">Q765_15575</name>
</gene>
<dbReference type="PANTHER" id="PTHR10161:SF14">
    <property type="entry name" value="TARTRATE-RESISTANT ACID PHOSPHATASE TYPE 5"/>
    <property type="match status" value="1"/>
</dbReference>
<protein>
    <submittedName>
        <fullName evidence="5">Metallophosphoesterase</fullName>
    </submittedName>
</protein>
<evidence type="ECO:0000259" key="4">
    <source>
        <dbReference type="Pfam" id="PF00149"/>
    </source>
</evidence>
<dbReference type="AlphaFoldDB" id="A0A0A2M2G1"/>
<proteinExistence type="predicted"/>
<dbReference type="Gene3D" id="3.60.21.10">
    <property type="match status" value="1"/>
</dbReference>
<dbReference type="Pfam" id="PF00149">
    <property type="entry name" value="Metallophos"/>
    <property type="match status" value="1"/>
</dbReference>
<feature type="signal peptide" evidence="3">
    <location>
        <begin position="1"/>
        <end position="34"/>
    </location>
</feature>
<reference evidence="5 6" key="1">
    <citation type="submission" date="2013-09" db="EMBL/GenBank/DDBJ databases">
        <authorList>
            <person name="Zeng Z."/>
            <person name="Chen C."/>
        </authorList>
    </citation>
    <scope>NUCLEOTIDE SEQUENCE [LARGE SCALE GENOMIC DNA]</scope>
    <source>
        <strain evidence="5 6">WB 3.3-2</strain>
    </source>
</reference>
<evidence type="ECO:0000313" key="6">
    <source>
        <dbReference type="Proteomes" id="UP000030152"/>
    </source>
</evidence>
<evidence type="ECO:0000256" key="1">
    <source>
        <dbReference type="ARBA" id="ARBA00022729"/>
    </source>
</evidence>
<evidence type="ECO:0000256" key="2">
    <source>
        <dbReference type="ARBA" id="ARBA00022801"/>
    </source>
</evidence>
<dbReference type="Proteomes" id="UP000030152">
    <property type="component" value="Unassembled WGS sequence"/>
</dbReference>
<dbReference type="SUPFAM" id="SSF56300">
    <property type="entry name" value="Metallo-dependent phosphatases"/>
    <property type="match status" value="1"/>
</dbReference>
<dbReference type="InterPro" id="IPR004843">
    <property type="entry name" value="Calcineurin-like_PHP"/>
</dbReference>
<dbReference type="PANTHER" id="PTHR10161">
    <property type="entry name" value="TARTRATE-RESISTANT ACID PHOSPHATASE TYPE 5"/>
    <property type="match status" value="1"/>
</dbReference>
<name>A0A0A2M2G1_9FLAO</name>
<dbReference type="InterPro" id="IPR051558">
    <property type="entry name" value="Metallophosphoesterase_PAP"/>
</dbReference>
<evidence type="ECO:0000313" key="5">
    <source>
        <dbReference type="EMBL" id="KGO85628.1"/>
    </source>
</evidence>
<organism evidence="5 6">
    <name type="scientific">Flavobacterium rivuli WB 3.3-2 = DSM 21788</name>
    <dbReference type="NCBI Taxonomy" id="1121895"/>
    <lineage>
        <taxon>Bacteria</taxon>
        <taxon>Pseudomonadati</taxon>
        <taxon>Bacteroidota</taxon>
        <taxon>Flavobacteriia</taxon>
        <taxon>Flavobacteriales</taxon>
        <taxon>Flavobacteriaceae</taxon>
        <taxon>Flavobacterium</taxon>
    </lineage>
</organism>
<dbReference type="GO" id="GO:0016787">
    <property type="term" value="F:hydrolase activity"/>
    <property type="evidence" value="ECO:0007669"/>
    <property type="project" value="UniProtKB-KW"/>
</dbReference>
<dbReference type="RefSeq" id="WP_020213669.1">
    <property type="nucleotide sequence ID" value="NZ_JRLX01000019.1"/>
</dbReference>
<sequence>MKFFWVNRNRLRNIKLCIGLIITACFASCATHHAQYGKEATAFPADSVVNSEVAHRFYLVGDAGLATQPQSQQLLGIIKQKLEKENKNSSLLYLGDNIYPLGMPPKDHEDRKEAEASLNSQLALADGFKGKTYFIPGNHDWYHGLTGLKEEEKLVKEKLGKHSFLPDNSCGITDVKINDSIVLIAIDSQWFIEDWDNYPTINDDCDIKTRDGLFTELESLLNKNQEKTIIIAIHHPLMSNGSHGGELALRKELFPLKYKFPMPVIGSLMNLIRNTGGVVSQDVQSKVYTTLSKRIRALIQDKNNVVIVSGHDHNLQYIRKDNINQIISGSGSKVEAARVKYPEDFSYGGTGYATLEVYKNGLARVSYFKTVPNGEEKIFEKVMLQKPEVVIKQYPDTFPATTQASVYTADMTKKSGFYRFLFGYHYSSYYSKPITVPVVSLDTLHGGLTPGRTGGGHQSNSLRLIDKDGKEYVMRGLKKSATRFLQSVAFKDRYVGDDYENTSTEKFLMDFYTTAHPYTPFIADNLAETAGIFHTNPELYYIPKQNVLKEHNKDFGGELYMVEERPTDEFKNLASFGNPDGIDGTDDVYKNLHKDKKYKIDESAYIKARLFDILIGDWDRHGDQWRWSRYDTKDSIYYKPIPRDRDQAFPKYGGALLTILMQSPPLRYMKPYKDDIGSVKWLARAGYAQDLALITKSGENIWLQEVQELQKSLTDEAIDKAFAELPKEVQDETMETIKANLKKRREKLGKYALEYRKVLLKTVLITGTDKKEKFIINRLPDGVTDIKIYTLKKDAETLVFSQSYNHKQTKEIWIYGLDDDDIFEVTGKPEKPITLRLLGGQNNDTYNVENGKRVKIYDFKSKSNTYAVDNKTQKLLTDDYETNSYDINKPAYNVFAGYPALGYNPDDGVKVGVSINYTVNNFNRRPYSRKHNLKANYFFATKGFELIYRGTFMNIAHKWNFALDARLTSPNFSINYFGYGNDTKNFDDDLSMNYNRVKLQVFKVAPSFFKQGRNGSFMEVQLPFETIEVDGTHNRFVNQPGAIPERLFEHRQYAGIEGTYSFKNYDNASLPAKGMYFYITGGWKTSLDEIERNYPHLESSLNFVHRLTPDEKFVISSTVKTKILLSNDFEFYQGATLGGDNDLRGYRRERFTGKKSFYQSTDLRYTLGRWKSSFVPVTYGIVGGYDYGRVWIEDDRSNKWHQTGGGGFWLNGADVVTARVTYFQGSDGGRLAVGLLFGF</sequence>
<keyword evidence="1 3" id="KW-0732">Signal</keyword>
<accession>A0A0A2M2G1</accession>
<evidence type="ECO:0000256" key="3">
    <source>
        <dbReference type="SAM" id="SignalP"/>
    </source>
</evidence>